<sequence>MSIVQENACGLNVQLDRLQQQISPSEQRLEATEAPSSHVQKLQDVINSISITSKTQSLLPAARLVEVLSDPALANQPTGDSLVTSDKDASDYLWLAAAKAAVQTSGLAMNSLLDHTLQLQEEIYYWDEVLASKWLSGVYTAQTSPTRLWHWSVDVYTTHRTREASSAAITRSVAAGWAQFYQIARQSLRECPNVRSWSLPIRSCRLEIRQKRDYLAAIRDLHTSSLGLLMEAWYAFQTEDFAVQSSASSQQWQDSVSKTVHLTEAILQHVVNQSSTVIFEQSVFQTIEVDTTRVQSQSDSSLPNQQPKDLIQSLLRVLRDQIPTHTAAVSTSMDNHGRPSRLVRYWIPLSVALLSGSLSLNILSRRRDDIIQWIMNIGSTIMDFGTNWVVEPIHKLVGTIRHDEKSEIAIMSKNSLEAERASLERMVVDFVRDRPDSSKGNVADDTAAIISAVKEGDVTPVLKAYERDLRSPFVGTVRGDLIRALLIQIQKTKVDVEVAMSGIDALLKSQELVFGFIGLTPGILVSYTSLQWFAGLFSNRRGLRQGKKRFEFKRRLRHVTRILTSASLSSNGVISYKDSGRLICEAEALLQQAKTVLGGLQYREFREDIGDLLDIEGGVTKQLRVVERIRWTYFQ</sequence>
<evidence type="ECO:0008006" key="9">
    <source>
        <dbReference type="Google" id="ProtNLM"/>
    </source>
</evidence>
<evidence type="ECO:0000256" key="1">
    <source>
        <dbReference type="ARBA" id="ARBA00004225"/>
    </source>
</evidence>
<reference evidence="7" key="1">
    <citation type="submission" date="2022-11" db="EMBL/GenBank/DDBJ databases">
        <authorList>
            <person name="Petersen C."/>
        </authorList>
    </citation>
    <scope>NUCLEOTIDE SEQUENCE</scope>
    <source>
        <strain evidence="7">IBT 30069</strain>
    </source>
</reference>
<dbReference type="EMBL" id="JAPQKH010000003">
    <property type="protein sequence ID" value="KAJ5108757.1"/>
    <property type="molecule type" value="Genomic_DNA"/>
</dbReference>
<evidence type="ECO:0000313" key="7">
    <source>
        <dbReference type="EMBL" id="KAJ5108757.1"/>
    </source>
</evidence>
<evidence type="ECO:0000256" key="2">
    <source>
        <dbReference type="ARBA" id="ARBA00022692"/>
    </source>
</evidence>
<keyword evidence="2 6" id="KW-0812">Transmembrane</keyword>
<proteinExistence type="predicted"/>
<evidence type="ECO:0000313" key="8">
    <source>
        <dbReference type="Proteomes" id="UP001149165"/>
    </source>
</evidence>
<dbReference type="PANTHER" id="PTHR28234:SF1">
    <property type="entry name" value="NUCLEAR CONTROL OF ATPASE PROTEIN 2"/>
    <property type="match status" value="1"/>
</dbReference>
<evidence type="ECO:0000256" key="3">
    <source>
        <dbReference type="ARBA" id="ARBA00022989"/>
    </source>
</evidence>
<gene>
    <name evidence="7" type="ORF">N7456_005432</name>
</gene>
<comment type="caution">
    <text evidence="7">The sequence shown here is derived from an EMBL/GenBank/DDBJ whole genome shotgun (WGS) entry which is preliminary data.</text>
</comment>
<keyword evidence="3 6" id="KW-1133">Transmembrane helix</keyword>
<dbReference type="PANTHER" id="PTHR28234">
    <property type="entry name" value="NUCLEAR CONTROL OF ATPASE PROTEIN 2"/>
    <property type="match status" value="1"/>
</dbReference>
<keyword evidence="4" id="KW-0496">Mitochondrion</keyword>
<evidence type="ECO:0000256" key="5">
    <source>
        <dbReference type="ARBA" id="ARBA00023136"/>
    </source>
</evidence>
<dbReference type="GO" id="GO:0005741">
    <property type="term" value="C:mitochondrial outer membrane"/>
    <property type="evidence" value="ECO:0007669"/>
    <property type="project" value="TreeGrafter"/>
</dbReference>
<dbReference type="InterPro" id="IPR013946">
    <property type="entry name" value="NCA2-like"/>
</dbReference>
<name>A0A9W9G024_9EURO</name>
<reference evidence="7" key="2">
    <citation type="journal article" date="2023" name="IMA Fungus">
        <title>Comparative genomic study of the Penicillium genus elucidates a diverse pangenome and 15 lateral gene transfer events.</title>
        <authorList>
            <person name="Petersen C."/>
            <person name="Sorensen T."/>
            <person name="Nielsen M.R."/>
            <person name="Sondergaard T.E."/>
            <person name="Sorensen J.L."/>
            <person name="Fitzpatrick D.A."/>
            <person name="Frisvad J.C."/>
            <person name="Nielsen K.L."/>
        </authorList>
    </citation>
    <scope>NUCLEOTIDE SEQUENCE</scope>
    <source>
        <strain evidence="7">IBT 30069</strain>
    </source>
</reference>
<keyword evidence="8" id="KW-1185">Reference proteome</keyword>
<comment type="subcellular location">
    <subcellularLocation>
        <location evidence="1">Mitochondrion membrane</location>
        <topology evidence="1">Multi-pass membrane protein</topology>
    </subcellularLocation>
</comment>
<feature type="transmembrane region" description="Helical" evidence="6">
    <location>
        <begin position="512"/>
        <end position="534"/>
    </location>
</feature>
<accession>A0A9W9G024</accession>
<evidence type="ECO:0000256" key="6">
    <source>
        <dbReference type="SAM" id="Phobius"/>
    </source>
</evidence>
<evidence type="ECO:0000256" key="4">
    <source>
        <dbReference type="ARBA" id="ARBA00023128"/>
    </source>
</evidence>
<dbReference type="AlphaFoldDB" id="A0A9W9G024"/>
<dbReference type="Proteomes" id="UP001149165">
    <property type="component" value="Unassembled WGS sequence"/>
</dbReference>
<dbReference type="Pfam" id="PF08637">
    <property type="entry name" value="NCA2"/>
    <property type="match status" value="1"/>
</dbReference>
<keyword evidence="5 6" id="KW-0472">Membrane</keyword>
<dbReference type="OrthoDB" id="413313at2759"/>
<organism evidence="7 8">
    <name type="scientific">Penicillium angulare</name>
    <dbReference type="NCBI Taxonomy" id="116970"/>
    <lineage>
        <taxon>Eukaryota</taxon>
        <taxon>Fungi</taxon>
        <taxon>Dikarya</taxon>
        <taxon>Ascomycota</taxon>
        <taxon>Pezizomycotina</taxon>
        <taxon>Eurotiomycetes</taxon>
        <taxon>Eurotiomycetidae</taxon>
        <taxon>Eurotiales</taxon>
        <taxon>Aspergillaceae</taxon>
        <taxon>Penicillium</taxon>
    </lineage>
</organism>
<feature type="transmembrane region" description="Helical" evidence="6">
    <location>
        <begin position="345"/>
        <end position="363"/>
    </location>
</feature>
<protein>
    <recommendedName>
        <fullName evidence="9">Nuclear control of ATP synthase 2</fullName>
    </recommendedName>
</protein>